<evidence type="ECO:0000313" key="8">
    <source>
        <dbReference type="EMBL" id="CAA2976183.1"/>
    </source>
</evidence>
<dbReference type="GO" id="GO:0005524">
    <property type="term" value="F:ATP binding"/>
    <property type="evidence" value="ECO:0007669"/>
    <property type="project" value="UniProtKB-KW"/>
</dbReference>
<dbReference type="GO" id="GO:0005739">
    <property type="term" value="C:mitochondrion"/>
    <property type="evidence" value="ECO:0007669"/>
    <property type="project" value="TreeGrafter"/>
</dbReference>
<dbReference type="GO" id="GO:0006418">
    <property type="term" value="P:tRNA aminoacylation for protein translation"/>
    <property type="evidence" value="ECO:0007669"/>
    <property type="project" value="InterPro"/>
</dbReference>
<comment type="caution">
    <text evidence="8">The sequence shown here is derived from an EMBL/GenBank/DDBJ whole genome shotgun (WGS) entry which is preliminary data.</text>
</comment>
<evidence type="ECO:0000256" key="1">
    <source>
        <dbReference type="ARBA" id="ARBA00022598"/>
    </source>
</evidence>
<dbReference type="InterPro" id="IPR014729">
    <property type="entry name" value="Rossmann-like_a/b/a_fold"/>
</dbReference>
<feature type="non-terminal residue" evidence="8">
    <location>
        <position position="1"/>
    </location>
</feature>
<dbReference type="EMBL" id="CACTIH010002376">
    <property type="protein sequence ID" value="CAA2976183.1"/>
    <property type="molecule type" value="Genomic_DNA"/>
</dbReference>
<evidence type="ECO:0000256" key="7">
    <source>
        <dbReference type="RuleBase" id="RU363036"/>
    </source>
</evidence>
<proteinExistence type="inferred from homology"/>
<dbReference type="AlphaFoldDB" id="A0A8S0RD86"/>
<keyword evidence="3 7" id="KW-0067">ATP-binding</keyword>
<evidence type="ECO:0000256" key="3">
    <source>
        <dbReference type="ARBA" id="ARBA00022840"/>
    </source>
</evidence>
<dbReference type="GO" id="GO:0004831">
    <property type="term" value="F:tyrosine-tRNA ligase activity"/>
    <property type="evidence" value="ECO:0007669"/>
    <property type="project" value="UniProtKB-EC"/>
</dbReference>
<protein>
    <submittedName>
        <fullName evidence="8">Tyrosine--tRNA ligase, chloroplastic mitochondrial-like</fullName>
    </submittedName>
</protein>
<dbReference type="GO" id="GO:0009570">
    <property type="term" value="C:chloroplast stroma"/>
    <property type="evidence" value="ECO:0007669"/>
    <property type="project" value="TreeGrafter"/>
</dbReference>
<dbReference type="PANTHER" id="PTHR11766">
    <property type="entry name" value="TYROSYL-TRNA SYNTHETASE"/>
    <property type="match status" value="1"/>
</dbReference>
<name>A0A8S0RD86_OLEEU</name>
<organism evidence="8 9">
    <name type="scientific">Olea europaea subsp. europaea</name>
    <dbReference type="NCBI Taxonomy" id="158383"/>
    <lineage>
        <taxon>Eukaryota</taxon>
        <taxon>Viridiplantae</taxon>
        <taxon>Streptophyta</taxon>
        <taxon>Embryophyta</taxon>
        <taxon>Tracheophyta</taxon>
        <taxon>Spermatophyta</taxon>
        <taxon>Magnoliopsida</taxon>
        <taxon>eudicotyledons</taxon>
        <taxon>Gunneridae</taxon>
        <taxon>Pentapetalae</taxon>
        <taxon>asterids</taxon>
        <taxon>lamiids</taxon>
        <taxon>Lamiales</taxon>
        <taxon>Oleaceae</taxon>
        <taxon>Oleeae</taxon>
        <taxon>Olea</taxon>
    </lineage>
</organism>
<keyword evidence="2 7" id="KW-0547">Nucleotide-binding</keyword>
<evidence type="ECO:0000256" key="4">
    <source>
        <dbReference type="ARBA" id="ARBA00022917"/>
    </source>
</evidence>
<evidence type="ECO:0000313" key="9">
    <source>
        <dbReference type="Proteomes" id="UP000594638"/>
    </source>
</evidence>
<comment type="catalytic activity">
    <reaction evidence="6">
        <text>tRNA(Tyr) + L-tyrosine + ATP = L-tyrosyl-tRNA(Tyr) + AMP + diphosphate + H(+)</text>
        <dbReference type="Rhea" id="RHEA:10220"/>
        <dbReference type="Rhea" id="RHEA-COMP:9706"/>
        <dbReference type="Rhea" id="RHEA-COMP:9707"/>
        <dbReference type="ChEBI" id="CHEBI:15378"/>
        <dbReference type="ChEBI" id="CHEBI:30616"/>
        <dbReference type="ChEBI" id="CHEBI:33019"/>
        <dbReference type="ChEBI" id="CHEBI:58315"/>
        <dbReference type="ChEBI" id="CHEBI:78442"/>
        <dbReference type="ChEBI" id="CHEBI:78536"/>
        <dbReference type="ChEBI" id="CHEBI:456215"/>
        <dbReference type="EC" id="6.1.1.1"/>
    </reaction>
</comment>
<keyword evidence="1 7" id="KW-0436">Ligase</keyword>
<keyword evidence="9" id="KW-1185">Reference proteome</keyword>
<keyword evidence="5 7" id="KW-0030">Aminoacyl-tRNA synthetase</keyword>
<dbReference type="PANTHER" id="PTHR11766:SF0">
    <property type="entry name" value="TYROSINE--TRNA LIGASE, MITOCHONDRIAL"/>
    <property type="match status" value="1"/>
</dbReference>
<evidence type="ECO:0000256" key="5">
    <source>
        <dbReference type="ARBA" id="ARBA00023146"/>
    </source>
</evidence>
<reference evidence="8 9" key="1">
    <citation type="submission" date="2019-12" db="EMBL/GenBank/DDBJ databases">
        <authorList>
            <person name="Alioto T."/>
            <person name="Alioto T."/>
            <person name="Gomez Garrido J."/>
        </authorList>
    </citation>
    <scope>NUCLEOTIDE SEQUENCE [LARGE SCALE GENOMIC DNA]</scope>
</reference>
<evidence type="ECO:0000256" key="6">
    <source>
        <dbReference type="ARBA" id="ARBA00048248"/>
    </source>
</evidence>
<dbReference type="SUPFAM" id="SSF52374">
    <property type="entry name" value="Nucleotidylyl transferase"/>
    <property type="match status" value="1"/>
</dbReference>
<dbReference type="InterPro" id="IPR002305">
    <property type="entry name" value="aa-tRNA-synth_Ic"/>
</dbReference>
<gene>
    <name evidence="8" type="ORF">OLEA9_A040747</name>
</gene>
<evidence type="ECO:0000256" key="2">
    <source>
        <dbReference type="ARBA" id="ARBA00022741"/>
    </source>
</evidence>
<dbReference type="GO" id="GO:0005829">
    <property type="term" value="C:cytosol"/>
    <property type="evidence" value="ECO:0007669"/>
    <property type="project" value="TreeGrafter"/>
</dbReference>
<dbReference type="OrthoDB" id="337870at2759"/>
<accession>A0A8S0RD86</accession>
<dbReference type="Gene3D" id="3.40.50.620">
    <property type="entry name" value="HUPs"/>
    <property type="match status" value="1"/>
</dbReference>
<comment type="similarity">
    <text evidence="7">Belongs to the class-I aminoacyl-tRNA synthetase family.</text>
</comment>
<keyword evidence="4 7" id="KW-0648">Protein biosynthesis</keyword>
<dbReference type="Proteomes" id="UP000594638">
    <property type="component" value="Unassembled WGS sequence"/>
</dbReference>
<sequence>LPTLRVYCGFDPTAESLHLDSLFGIIVLSCFLRCGHKVVALVGGATDRVGDPFNKSIEWPELDLLALERNFSGISTTISRIWVGITELSILLFRIITTGGRMLSF</sequence>
<dbReference type="Pfam" id="PF00579">
    <property type="entry name" value="tRNA-synt_1b"/>
    <property type="match status" value="1"/>
</dbReference>
<dbReference type="InterPro" id="IPR024088">
    <property type="entry name" value="Tyr-tRNA-ligase_bac-type"/>
</dbReference>
<dbReference type="Gramene" id="OE9A040747T1">
    <property type="protein sequence ID" value="OE9A040747C1"/>
    <property type="gene ID" value="OE9A040747"/>
</dbReference>